<dbReference type="Proteomes" id="UP000644660">
    <property type="component" value="Unassembled WGS sequence"/>
</dbReference>
<dbReference type="CDD" id="cd07600">
    <property type="entry name" value="BAR_Gvp36"/>
    <property type="match status" value="1"/>
</dbReference>
<comment type="caution">
    <text evidence="3">The sequence shown here is derived from an EMBL/GenBank/DDBJ whole genome shotgun (WGS) entry which is preliminary data.</text>
</comment>
<name>A0A8H2ZI71_9SACH</name>
<dbReference type="EMBL" id="CAEFZW010000010">
    <property type="protein sequence ID" value="CAB4256569.1"/>
    <property type="molecule type" value="Genomic_DNA"/>
</dbReference>
<dbReference type="Gene3D" id="1.20.1270.60">
    <property type="entry name" value="Arfaptin homology (AH) domain/BAR domain"/>
    <property type="match status" value="1"/>
</dbReference>
<protein>
    <submittedName>
        <fullName evidence="3">Similar to Saccharomyces cerevisiae YIL041W GVP36 BAR domain-containing protein that localizes to both early and late Golgi vesicles</fullName>
    </submittedName>
</protein>
<dbReference type="RefSeq" id="XP_041408413.1">
    <property type="nucleotide sequence ID" value="XM_041552479.1"/>
</dbReference>
<sequence length="355" mass="39442">MSFNSFSSNFSKKFQELSTSVSQKAGEISTNLPSLAQNTQRLVQEKLGQVTDISQLPQEYIELEKKVDTLKLTYQHFLQISSTFENESYDYPKYVNESLNEFSKNVATKVSELSHATNASEAQNILISPNATTEPKTLNYALSKVSLQSSELFAQLPSAISTPQDHKTAATLLSFSDVQAKIAQERLRQDTVIQTKFNKQLREELAGAIDGANRARKDVQNKRLKYDVARSNLLNARPEKEASLRVQMEALEDEFAQATETATLIMQKVLANSGLLTDLKQMAIAEKTYFENSASLMKEFIESNDFDVNDSKTNSESATAGADASTAEHDISDDLDNEDEDDTTQGGIKMSVDDK</sequence>
<dbReference type="OrthoDB" id="5549748at2759"/>
<feature type="region of interest" description="Disordered" evidence="2">
    <location>
        <begin position="311"/>
        <end position="355"/>
    </location>
</feature>
<reference evidence="3 4" key="1">
    <citation type="submission" date="2020-05" db="EMBL/GenBank/DDBJ databases">
        <authorList>
            <person name="Casaregola S."/>
            <person name="Devillers H."/>
            <person name="Grondin C."/>
        </authorList>
    </citation>
    <scope>NUCLEOTIDE SEQUENCE [LARGE SCALE GENOMIC DNA]</scope>
    <source>
        <strain evidence="3 4">CLIB 1767</strain>
    </source>
</reference>
<accession>A0A8H2ZI71</accession>
<gene>
    <name evidence="3" type="ORF">KABA2_10S02156</name>
</gene>
<dbReference type="Pfam" id="PF10455">
    <property type="entry name" value="BAR_2"/>
    <property type="match status" value="1"/>
</dbReference>
<feature type="compositionally biased region" description="Acidic residues" evidence="2">
    <location>
        <begin position="333"/>
        <end position="343"/>
    </location>
</feature>
<dbReference type="AlphaFoldDB" id="A0A8H2ZI71"/>
<dbReference type="InterPro" id="IPR018859">
    <property type="entry name" value="BAR_dom-cont"/>
</dbReference>
<dbReference type="InterPro" id="IPR027267">
    <property type="entry name" value="AH/BAR_dom_sf"/>
</dbReference>
<feature type="coiled-coil region" evidence="1">
    <location>
        <begin position="198"/>
        <end position="268"/>
    </location>
</feature>
<evidence type="ECO:0000313" key="4">
    <source>
        <dbReference type="Proteomes" id="UP000644660"/>
    </source>
</evidence>
<proteinExistence type="predicted"/>
<evidence type="ECO:0000313" key="3">
    <source>
        <dbReference type="EMBL" id="CAB4256569.1"/>
    </source>
</evidence>
<evidence type="ECO:0000256" key="2">
    <source>
        <dbReference type="SAM" id="MobiDB-lite"/>
    </source>
</evidence>
<dbReference type="GeneID" id="64859653"/>
<dbReference type="SUPFAM" id="SSF103657">
    <property type="entry name" value="BAR/IMD domain-like"/>
    <property type="match status" value="1"/>
</dbReference>
<organism evidence="3 4">
    <name type="scientific">Maudiozyma barnettii</name>
    <dbReference type="NCBI Taxonomy" id="61262"/>
    <lineage>
        <taxon>Eukaryota</taxon>
        <taxon>Fungi</taxon>
        <taxon>Dikarya</taxon>
        <taxon>Ascomycota</taxon>
        <taxon>Saccharomycotina</taxon>
        <taxon>Saccharomycetes</taxon>
        <taxon>Saccharomycetales</taxon>
        <taxon>Saccharomycetaceae</taxon>
        <taxon>Maudiozyma</taxon>
    </lineage>
</organism>
<evidence type="ECO:0000256" key="1">
    <source>
        <dbReference type="SAM" id="Coils"/>
    </source>
</evidence>
<keyword evidence="1" id="KW-0175">Coiled coil</keyword>
<keyword evidence="4" id="KW-1185">Reference proteome</keyword>